<dbReference type="InterPro" id="IPR040322">
    <property type="entry name" value="TROVE2"/>
</dbReference>
<dbReference type="PANTHER" id="PTHR14202">
    <property type="entry name" value="60 KDA RIBONUCLEOPROTEIN SSA/RO"/>
    <property type="match status" value="1"/>
</dbReference>
<evidence type="ECO:0000256" key="1">
    <source>
        <dbReference type="ARBA" id="ARBA00004496"/>
    </source>
</evidence>
<keyword evidence="5" id="KW-0694">RNA-binding</keyword>
<dbReference type="WBParaSite" id="ACRNAN_scaffold15957.g8973.t1">
    <property type="protein sequence ID" value="ACRNAN_scaffold15957.g8973.t1"/>
    <property type="gene ID" value="ACRNAN_scaffold15957.g8973"/>
</dbReference>
<evidence type="ECO:0000256" key="4">
    <source>
        <dbReference type="ARBA" id="ARBA00022723"/>
    </source>
</evidence>
<dbReference type="Pfam" id="PF05731">
    <property type="entry name" value="TROVE"/>
    <property type="match status" value="1"/>
</dbReference>
<dbReference type="InterPro" id="IPR037214">
    <property type="entry name" value="TROVE_dom_sf"/>
</dbReference>
<organism evidence="9 10">
    <name type="scientific">Acrobeloides nanus</name>
    <dbReference type="NCBI Taxonomy" id="290746"/>
    <lineage>
        <taxon>Eukaryota</taxon>
        <taxon>Metazoa</taxon>
        <taxon>Ecdysozoa</taxon>
        <taxon>Nematoda</taxon>
        <taxon>Chromadorea</taxon>
        <taxon>Rhabditida</taxon>
        <taxon>Tylenchina</taxon>
        <taxon>Cephalobomorpha</taxon>
        <taxon>Cephaloboidea</taxon>
        <taxon>Cephalobidae</taxon>
        <taxon>Acrobeloides</taxon>
    </lineage>
</organism>
<comment type="similarity">
    <text evidence="2">Belongs to the Ro 60 kDa family.</text>
</comment>
<dbReference type="SUPFAM" id="SSF53300">
    <property type="entry name" value="vWA-like"/>
    <property type="match status" value="1"/>
</dbReference>
<keyword evidence="3" id="KW-0963">Cytoplasm</keyword>
<evidence type="ECO:0000259" key="8">
    <source>
        <dbReference type="PROSITE" id="PS50988"/>
    </source>
</evidence>
<sequence length="373" mass="41994">MISMNEKSSGWSRIMRKAITSWYLEKDPKSLVMHITKYPQREGWSHRDLLRLAHPKVSMKNDDALVYDQIFRYVTHGHVDPKKRNPSTEDAPGPNAKRPRLSYDVTEVLLSKEKTSDALKFLEAVMKMKKIKEVSQADECAQLIREFGLVREHVVNTELLNTTTVWIALLEKMPLTALIRNLSKLSTLGLITGVTPENQKYVDKVVACITSEKSIKNARVHPLTILLALATYRSGHGFRGNLTWSVNQKIEEALEKAFLLAFQNVEPTGKRFCLAYDVSGSMGSTICETRISCREASAALGMCFLRKEPKIKPYEALKKYREVMNIPEAKLIVCGMTSTNFTIADPTDPGMLDVVGFDSAVPELVRSFVLGQI</sequence>
<comment type="subcellular location">
    <subcellularLocation>
        <location evidence="1">Cytoplasm</location>
    </subcellularLocation>
</comment>
<keyword evidence="9" id="KW-1185">Reference proteome</keyword>
<dbReference type="InterPro" id="IPR036465">
    <property type="entry name" value="vWFA_dom_sf"/>
</dbReference>
<evidence type="ECO:0000313" key="9">
    <source>
        <dbReference type="Proteomes" id="UP000887540"/>
    </source>
</evidence>
<accession>A0A914D080</accession>
<dbReference type="SUPFAM" id="SSF140864">
    <property type="entry name" value="TROVE domain-like"/>
    <property type="match status" value="1"/>
</dbReference>
<dbReference type="GO" id="GO:0003723">
    <property type="term" value="F:RNA binding"/>
    <property type="evidence" value="ECO:0007669"/>
    <property type="project" value="UniProtKB-KW"/>
</dbReference>
<dbReference type="PROSITE" id="PS50988">
    <property type="entry name" value="TROVE"/>
    <property type="match status" value="1"/>
</dbReference>
<evidence type="ECO:0000256" key="2">
    <source>
        <dbReference type="ARBA" id="ARBA00007814"/>
    </source>
</evidence>
<dbReference type="GO" id="GO:1990904">
    <property type="term" value="C:ribonucleoprotein complex"/>
    <property type="evidence" value="ECO:0007669"/>
    <property type="project" value="UniProtKB-KW"/>
</dbReference>
<name>A0A914D080_9BILA</name>
<evidence type="ECO:0000256" key="7">
    <source>
        <dbReference type="SAM" id="MobiDB-lite"/>
    </source>
</evidence>
<dbReference type="Pfam" id="PF25045">
    <property type="entry name" value="vWA_Ro60"/>
    <property type="match status" value="1"/>
</dbReference>
<reference evidence="10" key="1">
    <citation type="submission" date="2022-11" db="UniProtKB">
        <authorList>
            <consortium name="WormBaseParasite"/>
        </authorList>
    </citation>
    <scope>IDENTIFICATION</scope>
</reference>
<dbReference type="InterPro" id="IPR008858">
    <property type="entry name" value="TROVE_dom"/>
</dbReference>
<feature type="region of interest" description="Disordered" evidence="7">
    <location>
        <begin position="78"/>
        <end position="99"/>
    </location>
</feature>
<keyword evidence="4" id="KW-0479">Metal-binding</keyword>
<dbReference type="GO" id="GO:0005737">
    <property type="term" value="C:cytoplasm"/>
    <property type="evidence" value="ECO:0007669"/>
    <property type="project" value="UniProtKB-SubCell"/>
</dbReference>
<dbReference type="Proteomes" id="UP000887540">
    <property type="component" value="Unplaced"/>
</dbReference>
<dbReference type="PANTHER" id="PTHR14202:SF0">
    <property type="entry name" value="RNA-BINDING PROTEIN RO60"/>
    <property type="match status" value="1"/>
</dbReference>
<evidence type="ECO:0000256" key="6">
    <source>
        <dbReference type="ARBA" id="ARBA00023274"/>
    </source>
</evidence>
<keyword evidence="6" id="KW-0687">Ribonucleoprotein</keyword>
<dbReference type="InterPro" id="IPR056800">
    <property type="entry name" value="vWA_Ro60"/>
</dbReference>
<feature type="compositionally biased region" description="Basic and acidic residues" evidence="7">
    <location>
        <begin position="78"/>
        <end position="87"/>
    </location>
</feature>
<proteinExistence type="inferred from homology"/>
<dbReference type="GO" id="GO:0046872">
    <property type="term" value="F:metal ion binding"/>
    <property type="evidence" value="ECO:0007669"/>
    <property type="project" value="UniProtKB-KW"/>
</dbReference>
<protein>
    <submittedName>
        <fullName evidence="10">TROVE domain-containing protein</fullName>
    </submittedName>
</protein>
<dbReference type="Gene3D" id="3.40.50.410">
    <property type="entry name" value="von Willebrand factor, type A domain"/>
    <property type="match status" value="2"/>
</dbReference>
<dbReference type="AlphaFoldDB" id="A0A914D080"/>
<evidence type="ECO:0000313" key="10">
    <source>
        <dbReference type="WBParaSite" id="ACRNAN_scaffold15957.g8973.t1"/>
    </source>
</evidence>
<evidence type="ECO:0000256" key="3">
    <source>
        <dbReference type="ARBA" id="ARBA00022490"/>
    </source>
</evidence>
<evidence type="ECO:0000256" key="5">
    <source>
        <dbReference type="ARBA" id="ARBA00022884"/>
    </source>
</evidence>
<feature type="domain" description="TROVE" evidence="8">
    <location>
        <begin position="1"/>
        <end position="270"/>
    </location>
</feature>